<keyword evidence="4 11" id="KW-0031">Aminopeptidase</keyword>
<dbReference type="SUPFAM" id="SSF53187">
    <property type="entry name" value="Zn-dependent exopeptidases"/>
    <property type="match status" value="1"/>
</dbReference>
<evidence type="ECO:0000256" key="9">
    <source>
        <dbReference type="ARBA" id="ARBA00022833"/>
    </source>
</evidence>
<comment type="cofactor">
    <cofactor evidence="11 13">
        <name>Zn(2+)</name>
        <dbReference type="ChEBI" id="CHEBI:29105"/>
    </cofactor>
    <text evidence="11 13">Binds 2 Zn(2+) ions per subunit.</text>
</comment>
<dbReference type="Pfam" id="PF07687">
    <property type="entry name" value="M20_dimer"/>
    <property type="match status" value="1"/>
</dbReference>
<feature type="binding site" evidence="11 13">
    <location>
        <position position="175"/>
    </location>
    <ligand>
        <name>Zn(2+)</name>
        <dbReference type="ChEBI" id="CHEBI:29105"/>
        <label>2</label>
    </ligand>
</feature>
<evidence type="ECO:0000256" key="2">
    <source>
        <dbReference type="ARBA" id="ARBA00004496"/>
    </source>
</evidence>
<evidence type="ECO:0000259" key="14">
    <source>
        <dbReference type="Pfam" id="PF07687"/>
    </source>
</evidence>
<dbReference type="STRING" id="1120920.SAMN03080599_00831"/>
<dbReference type="InterPro" id="IPR001261">
    <property type="entry name" value="ArgE/DapE_CS"/>
</dbReference>
<evidence type="ECO:0000313" key="16">
    <source>
        <dbReference type="Proteomes" id="UP000199208"/>
    </source>
</evidence>
<dbReference type="NCBIfam" id="TIGR01882">
    <property type="entry name" value="peptidase-T"/>
    <property type="match status" value="1"/>
</dbReference>
<evidence type="ECO:0000256" key="11">
    <source>
        <dbReference type="HAMAP-Rule" id="MF_00550"/>
    </source>
</evidence>
<sequence>MNPVHERFLRYVKIDTASDQHSNTTPSTRKQFDLAKILFEEMKAMGLDSVSLDDNGYLMAELPGNIKAAPVIGLIAHMDTSPDFTAAGVNPQIVKNYDGGDLLLNPDQGIVMSPADFPELLKYIGQDLITTDGTTLLGADDKAGIAEILTAVEYLMAHPEIPRGDLKIGFTPDEEVGRGADHFDVEKFAADFAYTLDGGELGELEYENFNAASATVKFNGRNIHPGNAKDKMVNSLLLSMAFNTLLPAAERPEHTEGYEGFFHLNEMKGDVEHTELHYIIRDHDMAKFEARKALMTDAAAYMNQRYGSGTVELSLTDSYFNMKEKIVPVMEIVEAVKGAMEAVGVKPLIKAIRGGTDGSRLSYMGLPTPNIFTGGHNYHGRFEYIPMASMDKAVEVIVETVRRFAEKAV</sequence>
<dbReference type="NCBIfam" id="NF003976">
    <property type="entry name" value="PRK05469.1"/>
    <property type="match status" value="1"/>
</dbReference>
<feature type="binding site" evidence="11 13">
    <location>
        <position position="197"/>
    </location>
    <ligand>
        <name>Zn(2+)</name>
        <dbReference type="ChEBI" id="CHEBI:29105"/>
        <label>1</label>
    </ligand>
</feature>
<feature type="binding site" evidence="11 13">
    <location>
        <position position="77"/>
    </location>
    <ligand>
        <name>Zn(2+)</name>
        <dbReference type="ChEBI" id="CHEBI:29105"/>
        <label>1</label>
    </ligand>
</feature>
<feature type="active site" description="Proton acceptor" evidence="11 12">
    <location>
        <position position="174"/>
    </location>
</feature>
<comment type="catalytic activity">
    <reaction evidence="1 11">
        <text>Release of the N-terminal residue from a tripeptide.</text>
        <dbReference type="EC" id="3.4.11.4"/>
    </reaction>
</comment>
<dbReference type="EMBL" id="FMWL01000003">
    <property type="protein sequence ID" value="SCZ77633.1"/>
    <property type="molecule type" value="Genomic_DNA"/>
</dbReference>
<keyword evidence="5 11" id="KW-0963">Cytoplasm</keyword>
<evidence type="ECO:0000256" key="6">
    <source>
        <dbReference type="ARBA" id="ARBA00022670"/>
    </source>
</evidence>
<dbReference type="EC" id="3.4.11.4" evidence="11"/>
<dbReference type="NCBIfam" id="NF009920">
    <property type="entry name" value="PRK13381.1"/>
    <property type="match status" value="1"/>
</dbReference>
<dbReference type="AlphaFoldDB" id="A0A1G5RU73"/>
<evidence type="ECO:0000256" key="5">
    <source>
        <dbReference type="ARBA" id="ARBA00022490"/>
    </source>
</evidence>
<organism evidence="15 16">
    <name type="scientific">Acidaminobacter hydrogenoformans DSM 2784</name>
    <dbReference type="NCBI Taxonomy" id="1120920"/>
    <lineage>
        <taxon>Bacteria</taxon>
        <taxon>Bacillati</taxon>
        <taxon>Bacillota</taxon>
        <taxon>Clostridia</taxon>
        <taxon>Peptostreptococcales</taxon>
        <taxon>Acidaminobacteraceae</taxon>
        <taxon>Acidaminobacter</taxon>
    </lineage>
</organism>
<evidence type="ECO:0000256" key="12">
    <source>
        <dbReference type="PIRSR" id="PIRSR037215-1"/>
    </source>
</evidence>
<dbReference type="PROSITE" id="PS00758">
    <property type="entry name" value="ARGE_DAPE_CPG2_1"/>
    <property type="match status" value="1"/>
</dbReference>
<proteinExistence type="inferred from homology"/>
<keyword evidence="10 11" id="KW-0482">Metalloprotease</keyword>
<dbReference type="InterPro" id="IPR010161">
    <property type="entry name" value="Peptidase_M20B"/>
</dbReference>
<dbReference type="OrthoDB" id="9804934at2"/>
<dbReference type="InterPro" id="IPR011650">
    <property type="entry name" value="Peptidase_M20_dimer"/>
</dbReference>
<feature type="active site" evidence="11 12">
    <location>
        <position position="79"/>
    </location>
</feature>
<keyword evidence="8 11" id="KW-0378">Hydrolase</keyword>
<accession>A0A1G5RU73</accession>
<comment type="similarity">
    <text evidence="3 11">Belongs to the peptidase M20B family.</text>
</comment>
<dbReference type="PANTHER" id="PTHR42994:SF1">
    <property type="entry name" value="PEPTIDASE T"/>
    <property type="match status" value="1"/>
</dbReference>
<evidence type="ECO:0000256" key="10">
    <source>
        <dbReference type="ARBA" id="ARBA00023049"/>
    </source>
</evidence>
<dbReference type="GO" id="GO:0043171">
    <property type="term" value="P:peptide catabolic process"/>
    <property type="evidence" value="ECO:0007669"/>
    <property type="project" value="UniProtKB-UniRule"/>
</dbReference>
<dbReference type="GO" id="GO:0006508">
    <property type="term" value="P:proteolysis"/>
    <property type="evidence" value="ECO:0007669"/>
    <property type="project" value="UniProtKB-UniRule"/>
</dbReference>
<keyword evidence="6 11" id="KW-0645">Protease</keyword>
<feature type="domain" description="Peptidase M20 dimerisation" evidence="14">
    <location>
        <begin position="206"/>
        <end position="308"/>
    </location>
</feature>
<feature type="binding site" evidence="11 13">
    <location>
        <position position="140"/>
    </location>
    <ligand>
        <name>Zn(2+)</name>
        <dbReference type="ChEBI" id="CHEBI:29105"/>
        <label>1</label>
    </ligand>
</feature>
<dbReference type="Gene3D" id="3.30.70.360">
    <property type="match status" value="1"/>
</dbReference>
<keyword evidence="16" id="KW-1185">Reference proteome</keyword>
<dbReference type="GO" id="GO:0045148">
    <property type="term" value="F:tripeptide aminopeptidase activity"/>
    <property type="evidence" value="ECO:0007669"/>
    <property type="project" value="UniProtKB-UniRule"/>
</dbReference>
<dbReference type="PANTHER" id="PTHR42994">
    <property type="entry name" value="PEPTIDASE T"/>
    <property type="match status" value="1"/>
</dbReference>
<evidence type="ECO:0000313" key="15">
    <source>
        <dbReference type="EMBL" id="SCZ77633.1"/>
    </source>
</evidence>
<dbReference type="FunFam" id="3.30.70.360:FF:000002">
    <property type="entry name" value="Peptidase T"/>
    <property type="match status" value="1"/>
</dbReference>
<comment type="subcellular location">
    <subcellularLocation>
        <location evidence="2 11">Cytoplasm</location>
    </subcellularLocation>
</comment>
<evidence type="ECO:0000256" key="1">
    <source>
        <dbReference type="ARBA" id="ARBA00000870"/>
    </source>
</evidence>
<dbReference type="HAMAP" id="MF_00550">
    <property type="entry name" value="Aminopeptidase_M20"/>
    <property type="match status" value="1"/>
</dbReference>
<dbReference type="InterPro" id="IPR002933">
    <property type="entry name" value="Peptidase_M20"/>
</dbReference>
<comment type="function">
    <text evidence="11">Cleaves the N-terminal amino acid of tripeptides.</text>
</comment>
<gene>
    <name evidence="11" type="primary">pepT</name>
    <name evidence="15" type="ORF">SAMN03080599_00831</name>
</gene>
<evidence type="ECO:0000256" key="4">
    <source>
        <dbReference type="ARBA" id="ARBA00022438"/>
    </source>
</evidence>
<name>A0A1G5RU73_9FIRM</name>
<dbReference type="SUPFAM" id="SSF55031">
    <property type="entry name" value="Bacterial exopeptidase dimerisation domain"/>
    <property type="match status" value="1"/>
</dbReference>
<dbReference type="Proteomes" id="UP000199208">
    <property type="component" value="Unassembled WGS sequence"/>
</dbReference>
<dbReference type="Pfam" id="PF01546">
    <property type="entry name" value="Peptidase_M20"/>
    <property type="match status" value="1"/>
</dbReference>
<evidence type="ECO:0000256" key="8">
    <source>
        <dbReference type="ARBA" id="ARBA00022801"/>
    </source>
</evidence>
<dbReference type="RefSeq" id="WP_092589633.1">
    <property type="nucleotide sequence ID" value="NZ_FMWL01000003.1"/>
</dbReference>
<keyword evidence="7 11" id="KW-0479">Metal-binding</keyword>
<evidence type="ECO:0000256" key="7">
    <source>
        <dbReference type="ARBA" id="ARBA00022723"/>
    </source>
</evidence>
<protein>
    <recommendedName>
        <fullName evidence="11">Peptidase T</fullName>
        <ecNumber evidence="11">3.4.11.4</ecNumber>
    </recommendedName>
    <alternativeName>
        <fullName evidence="11">Aminotripeptidase</fullName>
        <shortName evidence="11">Tripeptidase</shortName>
    </alternativeName>
    <alternativeName>
        <fullName evidence="11">Tripeptide aminopeptidase</fullName>
    </alternativeName>
</protein>
<dbReference type="GO" id="GO:0005829">
    <property type="term" value="C:cytosol"/>
    <property type="evidence" value="ECO:0007669"/>
    <property type="project" value="TreeGrafter"/>
</dbReference>
<dbReference type="PROSITE" id="PS00759">
    <property type="entry name" value="ARGE_DAPE_CPG2_2"/>
    <property type="match status" value="1"/>
</dbReference>
<feature type="binding site" evidence="11 13">
    <location>
        <position position="140"/>
    </location>
    <ligand>
        <name>Zn(2+)</name>
        <dbReference type="ChEBI" id="CHEBI:29105"/>
        <label>2</label>
    </ligand>
</feature>
<dbReference type="GO" id="GO:0008237">
    <property type="term" value="F:metallopeptidase activity"/>
    <property type="evidence" value="ECO:0007669"/>
    <property type="project" value="UniProtKB-KW"/>
</dbReference>
<dbReference type="CDD" id="cd03892">
    <property type="entry name" value="M20_peptT"/>
    <property type="match status" value="1"/>
</dbReference>
<dbReference type="Gene3D" id="3.40.630.10">
    <property type="entry name" value="Zn peptidases"/>
    <property type="match status" value="1"/>
</dbReference>
<dbReference type="PIRSF" id="PIRSF037215">
    <property type="entry name" value="Peptidase_M20B"/>
    <property type="match status" value="1"/>
</dbReference>
<evidence type="ECO:0000256" key="3">
    <source>
        <dbReference type="ARBA" id="ARBA00009692"/>
    </source>
</evidence>
<dbReference type="InterPro" id="IPR036264">
    <property type="entry name" value="Bact_exopeptidase_dim_dom"/>
</dbReference>
<feature type="binding site" evidence="11 13">
    <location>
        <position position="379"/>
    </location>
    <ligand>
        <name>Zn(2+)</name>
        <dbReference type="ChEBI" id="CHEBI:29105"/>
        <label>2</label>
    </ligand>
</feature>
<dbReference type="GO" id="GO:0008270">
    <property type="term" value="F:zinc ion binding"/>
    <property type="evidence" value="ECO:0007669"/>
    <property type="project" value="UniProtKB-UniRule"/>
</dbReference>
<reference evidence="15 16" key="1">
    <citation type="submission" date="2016-10" db="EMBL/GenBank/DDBJ databases">
        <authorList>
            <person name="de Groot N.N."/>
        </authorList>
    </citation>
    <scope>NUCLEOTIDE SEQUENCE [LARGE SCALE GENOMIC DNA]</scope>
    <source>
        <strain evidence="15 16">DSM 2784</strain>
    </source>
</reference>
<keyword evidence="9 11" id="KW-0862">Zinc</keyword>
<evidence type="ECO:0000256" key="13">
    <source>
        <dbReference type="PIRSR" id="PIRSR037215-2"/>
    </source>
</evidence>